<organism evidence="1">
    <name type="scientific">Zea mays</name>
    <name type="common">Maize</name>
    <dbReference type="NCBI Taxonomy" id="4577"/>
    <lineage>
        <taxon>Eukaryota</taxon>
        <taxon>Viridiplantae</taxon>
        <taxon>Streptophyta</taxon>
        <taxon>Embryophyta</taxon>
        <taxon>Tracheophyta</taxon>
        <taxon>Spermatophyta</taxon>
        <taxon>Magnoliopsida</taxon>
        <taxon>Liliopsida</taxon>
        <taxon>Poales</taxon>
        <taxon>Poaceae</taxon>
        <taxon>PACMAD clade</taxon>
        <taxon>Panicoideae</taxon>
        <taxon>Andropogonodae</taxon>
        <taxon>Andropogoneae</taxon>
        <taxon>Tripsacinae</taxon>
        <taxon>Zea</taxon>
    </lineage>
</organism>
<sequence length="120" mass="13423">MEGVGELYMQAYMGHVGRQGKQRASWNKCHSCLCLPSRGDGDFARDFPEETTANPYPPLLPLPSFSFPPTKNSPACTTSVWLRKWKVELMHITNTTSQLQTISLPSSCLTSYFLEPVPTI</sequence>
<proteinExistence type="predicted"/>
<dbReference type="AlphaFoldDB" id="A0A1D6EU05"/>
<protein>
    <submittedName>
        <fullName evidence="1">MYB31 transcription factor31</fullName>
    </submittedName>
</protein>
<evidence type="ECO:0000313" key="1">
    <source>
        <dbReference type="EMBL" id="ONM23150.1"/>
    </source>
</evidence>
<dbReference type="EMBL" id="CM007648">
    <property type="protein sequence ID" value="ONM23150.1"/>
    <property type="molecule type" value="Genomic_DNA"/>
</dbReference>
<name>A0A1D6EU05_MAIZE</name>
<gene>
    <name evidence="1" type="ORF">ZEAMMB73_Zm00001d006236</name>
</gene>
<accession>A0A1D6EU05</accession>
<reference evidence="1" key="1">
    <citation type="submission" date="2015-12" db="EMBL/GenBank/DDBJ databases">
        <title>Update maize B73 reference genome by single molecule sequencing technologies.</title>
        <authorList>
            <consortium name="Maize Genome Sequencing Project"/>
            <person name="Ware D."/>
        </authorList>
    </citation>
    <scope>NUCLEOTIDE SEQUENCE [LARGE SCALE GENOMIC DNA]</scope>
    <source>
        <tissue evidence="1">Seedling</tissue>
    </source>
</reference>